<keyword evidence="1" id="KW-0732">Signal</keyword>
<protein>
    <recommendedName>
        <fullName evidence="2">Ice-binding protein C-terminal domain-containing protein</fullName>
    </recommendedName>
</protein>
<dbReference type="AlphaFoldDB" id="A0AAT9FQ76"/>
<feature type="domain" description="Ice-binding protein C-terminal" evidence="2">
    <location>
        <begin position="184"/>
        <end position="208"/>
    </location>
</feature>
<dbReference type="KEGG" id="osu:NT6N_30810"/>
<dbReference type="EMBL" id="AP026866">
    <property type="protein sequence ID" value="BDS08041.1"/>
    <property type="molecule type" value="Genomic_DNA"/>
</dbReference>
<feature type="signal peptide" evidence="1">
    <location>
        <begin position="1"/>
        <end position="32"/>
    </location>
</feature>
<organism evidence="3">
    <name type="scientific">Oceaniferula spumae</name>
    <dbReference type="NCBI Taxonomy" id="2979115"/>
    <lineage>
        <taxon>Bacteria</taxon>
        <taxon>Pseudomonadati</taxon>
        <taxon>Verrucomicrobiota</taxon>
        <taxon>Verrucomicrobiia</taxon>
        <taxon>Verrucomicrobiales</taxon>
        <taxon>Verrucomicrobiaceae</taxon>
        <taxon>Oceaniferula</taxon>
    </lineage>
</organism>
<dbReference type="NCBIfam" id="TIGR02595">
    <property type="entry name" value="PEP_CTERM"/>
    <property type="match status" value="1"/>
</dbReference>
<name>A0AAT9FQ76_9BACT</name>
<gene>
    <name evidence="3" type="ORF">NT6N_30810</name>
</gene>
<dbReference type="Pfam" id="PF07589">
    <property type="entry name" value="PEP-CTERM"/>
    <property type="match status" value="1"/>
</dbReference>
<evidence type="ECO:0000256" key="1">
    <source>
        <dbReference type="SAM" id="SignalP"/>
    </source>
</evidence>
<evidence type="ECO:0000259" key="2">
    <source>
        <dbReference type="Pfam" id="PF07589"/>
    </source>
</evidence>
<evidence type="ECO:0000313" key="3">
    <source>
        <dbReference type="EMBL" id="BDS08041.1"/>
    </source>
</evidence>
<sequence length="210" mass="22572">MKKGNYIKRRSRQAMLAAITVVAMTAATQSEASVVWTFSQEGNDVVAVASGTFAYRSMPVTDPQWFQQRFDAGETFLWSLDVASGDRVREGFHPQGMTIDFNFLDTPDDGTGQFGHSGAAVFTEQGFINGSEVNATLTWLGQTLDGVLGVDVALPGSPHVLWVELPAYADLHPGGPQTISLVRAVPEPSAPALLMAGMVVGVFARRRRVG</sequence>
<proteinExistence type="predicted"/>
<accession>A0AAT9FQ76</accession>
<feature type="chain" id="PRO_5043445498" description="Ice-binding protein C-terminal domain-containing protein" evidence="1">
    <location>
        <begin position="33"/>
        <end position="210"/>
    </location>
</feature>
<dbReference type="InterPro" id="IPR013424">
    <property type="entry name" value="Ice-binding_C"/>
</dbReference>
<reference evidence="3" key="1">
    <citation type="submission" date="2024-07" db="EMBL/GenBank/DDBJ databases">
        <title>Complete genome sequence of Verrucomicrobiaceae bacterium NT6N.</title>
        <authorList>
            <person name="Huang C."/>
            <person name="Takami H."/>
            <person name="Hamasaki K."/>
        </authorList>
    </citation>
    <scope>NUCLEOTIDE SEQUENCE</scope>
    <source>
        <strain evidence="3">NT6N</strain>
    </source>
</reference>